<evidence type="ECO:0000256" key="4">
    <source>
        <dbReference type="ARBA" id="ARBA00023319"/>
    </source>
</evidence>
<keyword evidence="7" id="KW-1185">Reference proteome</keyword>
<feature type="domain" description="Ig-like" evidence="5">
    <location>
        <begin position="223"/>
        <end position="307"/>
    </location>
</feature>
<dbReference type="GO" id="GO:0005886">
    <property type="term" value="C:plasma membrane"/>
    <property type="evidence" value="ECO:0007669"/>
    <property type="project" value="TreeGrafter"/>
</dbReference>
<dbReference type="FunFam" id="2.60.40.10:FF:000032">
    <property type="entry name" value="palladin isoform X1"/>
    <property type="match status" value="1"/>
</dbReference>
<dbReference type="EMBL" id="AZBU02000003">
    <property type="protein sequence ID" value="TKR89802.1"/>
    <property type="molecule type" value="Genomic_DNA"/>
</dbReference>
<evidence type="ECO:0000313" key="7">
    <source>
        <dbReference type="Proteomes" id="UP000298663"/>
    </source>
</evidence>
<dbReference type="Pfam" id="PF07679">
    <property type="entry name" value="I-set"/>
    <property type="match status" value="3"/>
</dbReference>
<dbReference type="PANTHER" id="PTHR45080:SF8">
    <property type="entry name" value="IG-LIKE DOMAIN-CONTAINING PROTEIN"/>
    <property type="match status" value="1"/>
</dbReference>
<name>A0A4U5P1I7_STECR</name>
<dbReference type="InterPro" id="IPR003599">
    <property type="entry name" value="Ig_sub"/>
</dbReference>
<reference evidence="6 7" key="2">
    <citation type="journal article" date="2019" name="G3 (Bethesda)">
        <title>Hybrid Assembly of the Genome of the Entomopathogenic Nematode Steinernema carpocapsae Identifies the X-Chromosome.</title>
        <authorList>
            <person name="Serra L."/>
            <person name="Macchietto M."/>
            <person name="Macias-Munoz A."/>
            <person name="McGill C.J."/>
            <person name="Rodriguez I.M."/>
            <person name="Rodriguez B."/>
            <person name="Murad R."/>
            <person name="Mortazavi A."/>
        </authorList>
    </citation>
    <scope>NUCLEOTIDE SEQUENCE [LARGE SCALE GENOMIC DNA]</scope>
    <source>
        <strain evidence="6 7">ALL</strain>
    </source>
</reference>
<organism evidence="6 7">
    <name type="scientific">Steinernema carpocapsae</name>
    <name type="common">Entomopathogenic nematode</name>
    <dbReference type="NCBI Taxonomy" id="34508"/>
    <lineage>
        <taxon>Eukaryota</taxon>
        <taxon>Metazoa</taxon>
        <taxon>Ecdysozoa</taxon>
        <taxon>Nematoda</taxon>
        <taxon>Chromadorea</taxon>
        <taxon>Rhabditida</taxon>
        <taxon>Tylenchina</taxon>
        <taxon>Panagrolaimomorpha</taxon>
        <taxon>Strongyloidoidea</taxon>
        <taxon>Steinernematidae</taxon>
        <taxon>Steinernema</taxon>
    </lineage>
</organism>
<dbReference type="PANTHER" id="PTHR45080">
    <property type="entry name" value="CONTACTIN 5"/>
    <property type="match status" value="1"/>
</dbReference>
<proteinExistence type="predicted"/>
<keyword evidence="4" id="KW-0393">Immunoglobulin domain</keyword>
<keyword evidence="3" id="KW-1015">Disulfide bond</keyword>
<sequence length="316" mass="35292">MSEVKAPHFPQQPVSRQMDDGSLELECFLEAKPTPGIRWFYENTELKADDVRFAFELQNKGGDTFSAILKIQEPVDADAGAYHCVTVNPYGKSTANFNLSLKGFNSPTFIEKPQILSADEGRVMILEFKIKSMLKPTFIWKHGDQELVESDRLNIVEKEISFYEYYAAFQITDPKKSMDAGEYVCTVENASGKLTATFTITFEVPQGAPSFTRKPQILQTVSSCGSPAVVFDIGFQADKNHAITWINPNSKKMKEGGRITFSQSSDGSANSFTAQLELKNYKVKDSGTYICNIKNDNGEANAEFVFNVQEDSVKKE</sequence>
<feature type="domain" description="Ig-like" evidence="5">
    <location>
        <begin position="7"/>
        <end position="100"/>
    </location>
</feature>
<reference evidence="6 7" key="1">
    <citation type="journal article" date="2015" name="Genome Biol.">
        <title>Comparative genomics of Steinernema reveals deeply conserved gene regulatory networks.</title>
        <authorList>
            <person name="Dillman A.R."/>
            <person name="Macchietto M."/>
            <person name="Porter C.F."/>
            <person name="Rogers A."/>
            <person name="Williams B."/>
            <person name="Antoshechkin I."/>
            <person name="Lee M.M."/>
            <person name="Goodwin Z."/>
            <person name="Lu X."/>
            <person name="Lewis E.E."/>
            <person name="Goodrich-Blair H."/>
            <person name="Stock S.P."/>
            <person name="Adams B.J."/>
            <person name="Sternberg P.W."/>
            <person name="Mortazavi A."/>
        </authorList>
    </citation>
    <scope>NUCLEOTIDE SEQUENCE [LARGE SCALE GENOMIC DNA]</scope>
    <source>
        <strain evidence="6 7">ALL</strain>
    </source>
</reference>
<dbReference type="AlphaFoldDB" id="A0A4U5P1I7"/>
<dbReference type="SMART" id="SM00408">
    <property type="entry name" value="IGc2"/>
    <property type="match status" value="3"/>
</dbReference>
<accession>A0A4U5P1I7</accession>
<dbReference type="InterPro" id="IPR050958">
    <property type="entry name" value="Cell_Adh-Cytoskel_Orgn"/>
</dbReference>
<gene>
    <name evidence="6" type="ORF">L596_013849</name>
</gene>
<dbReference type="Proteomes" id="UP000298663">
    <property type="component" value="Unassembled WGS sequence"/>
</dbReference>
<evidence type="ECO:0000256" key="1">
    <source>
        <dbReference type="ARBA" id="ARBA00022729"/>
    </source>
</evidence>
<dbReference type="GO" id="GO:0007156">
    <property type="term" value="P:homophilic cell adhesion via plasma membrane adhesion molecules"/>
    <property type="evidence" value="ECO:0007669"/>
    <property type="project" value="TreeGrafter"/>
</dbReference>
<dbReference type="OrthoDB" id="504170at2759"/>
<dbReference type="InterPro" id="IPR003598">
    <property type="entry name" value="Ig_sub2"/>
</dbReference>
<dbReference type="InterPro" id="IPR007110">
    <property type="entry name" value="Ig-like_dom"/>
</dbReference>
<dbReference type="Gene3D" id="2.60.40.10">
    <property type="entry name" value="Immunoglobulins"/>
    <property type="match status" value="3"/>
</dbReference>
<dbReference type="PROSITE" id="PS50835">
    <property type="entry name" value="IG_LIKE"/>
    <property type="match status" value="3"/>
</dbReference>
<evidence type="ECO:0000313" key="6">
    <source>
        <dbReference type="EMBL" id="TKR89802.1"/>
    </source>
</evidence>
<feature type="domain" description="Ig-like" evidence="5">
    <location>
        <begin position="107"/>
        <end position="201"/>
    </location>
</feature>
<keyword evidence="1" id="KW-0732">Signal</keyword>
<dbReference type="SMART" id="SM00409">
    <property type="entry name" value="IG"/>
    <property type="match status" value="3"/>
</dbReference>
<evidence type="ECO:0000259" key="5">
    <source>
        <dbReference type="PROSITE" id="PS50835"/>
    </source>
</evidence>
<dbReference type="SUPFAM" id="SSF48726">
    <property type="entry name" value="Immunoglobulin"/>
    <property type="match status" value="3"/>
</dbReference>
<evidence type="ECO:0000256" key="2">
    <source>
        <dbReference type="ARBA" id="ARBA00022737"/>
    </source>
</evidence>
<evidence type="ECO:0000256" key="3">
    <source>
        <dbReference type="ARBA" id="ARBA00023157"/>
    </source>
</evidence>
<dbReference type="InterPro" id="IPR036179">
    <property type="entry name" value="Ig-like_dom_sf"/>
</dbReference>
<dbReference type="InterPro" id="IPR013783">
    <property type="entry name" value="Ig-like_fold"/>
</dbReference>
<comment type="caution">
    <text evidence="6">The sequence shown here is derived from an EMBL/GenBank/DDBJ whole genome shotgun (WGS) entry which is preliminary data.</text>
</comment>
<dbReference type="STRING" id="34508.A0A4U5P1I7"/>
<keyword evidence="2" id="KW-0677">Repeat</keyword>
<dbReference type="InterPro" id="IPR013098">
    <property type="entry name" value="Ig_I-set"/>
</dbReference>
<protein>
    <recommendedName>
        <fullName evidence="5">Ig-like domain-containing protein</fullName>
    </recommendedName>
</protein>